<protein>
    <submittedName>
        <fullName evidence="2">Uncharacterized protein</fullName>
    </submittedName>
</protein>
<organism evidence="2 3">
    <name type="scientific">Candidatus Gottesmanbacteria bacterium RIFCSPLOWO2_01_FULL_49_10</name>
    <dbReference type="NCBI Taxonomy" id="1798396"/>
    <lineage>
        <taxon>Bacteria</taxon>
        <taxon>Candidatus Gottesmaniibacteriota</taxon>
    </lineage>
</organism>
<keyword evidence="1" id="KW-1133">Transmembrane helix</keyword>
<evidence type="ECO:0000313" key="2">
    <source>
        <dbReference type="EMBL" id="OGG30803.1"/>
    </source>
</evidence>
<accession>A0A1F6B1X1</accession>
<dbReference type="EMBL" id="MFJZ01000001">
    <property type="protein sequence ID" value="OGG30803.1"/>
    <property type="molecule type" value="Genomic_DNA"/>
</dbReference>
<comment type="caution">
    <text evidence="2">The sequence shown here is derived from an EMBL/GenBank/DDBJ whole genome shotgun (WGS) entry which is preliminary data.</text>
</comment>
<evidence type="ECO:0000313" key="3">
    <source>
        <dbReference type="Proteomes" id="UP000176409"/>
    </source>
</evidence>
<gene>
    <name evidence="2" type="ORF">A2973_02675</name>
</gene>
<dbReference type="STRING" id="1798396.A2973_02675"/>
<evidence type="ECO:0000256" key="1">
    <source>
        <dbReference type="SAM" id="Phobius"/>
    </source>
</evidence>
<feature type="transmembrane region" description="Helical" evidence="1">
    <location>
        <begin position="45"/>
        <end position="72"/>
    </location>
</feature>
<name>A0A1F6B1X1_9BACT</name>
<keyword evidence="1" id="KW-0812">Transmembrane</keyword>
<keyword evidence="1" id="KW-0472">Membrane</keyword>
<dbReference type="AlphaFoldDB" id="A0A1F6B1X1"/>
<dbReference type="Proteomes" id="UP000176409">
    <property type="component" value="Unassembled WGS sequence"/>
</dbReference>
<proteinExistence type="predicted"/>
<sequence length="76" mass="8660">MVDALYQKFVERWEEVTDIPPQTLGPLTPLYKRAARYLKIMPWPFLVVGAGFLVLGMYLLFGSAITLLVSLLQRGF</sequence>
<reference evidence="2 3" key="1">
    <citation type="journal article" date="2016" name="Nat. Commun.">
        <title>Thousands of microbial genomes shed light on interconnected biogeochemical processes in an aquifer system.</title>
        <authorList>
            <person name="Anantharaman K."/>
            <person name="Brown C.T."/>
            <person name="Hug L.A."/>
            <person name="Sharon I."/>
            <person name="Castelle C.J."/>
            <person name="Probst A.J."/>
            <person name="Thomas B.C."/>
            <person name="Singh A."/>
            <person name="Wilkins M.J."/>
            <person name="Karaoz U."/>
            <person name="Brodie E.L."/>
            <person name="Williams K.H."/>
            <person name="Hubbard S.S."/>
            <person name="Banfield J.F."/>
        </authorList>
    </citation>
    <scope>NUCLEOTIDE SEQUENCE [LARGE SCALE GENOMIC DNA]</scope>
</reference>